<dbReference type="EMBL" id="FNBT01000003">
    <property type="protein sequence ID" value="SDF36826.1"/>
    <property type="molecule type" value="Genomic_DNA"/>
</dbReference>
<evidence type="ECO:0000313" key="4">
    <source>
        <dbReference type="Proteomes" id="UP000199406"/>
    </source>
</evidence>
<protein>
    <recommendedName>
        <fullName evidence="5">DUF3558 domain-containing protein</fullName>
    </recommendedName>
</protein>
<keyword evidence="2" id="KW-0732">Signal</keyword>
<evidence type="ECO:0008006" key="5">
    <source>
        <dbReference type="Google" id="ProtNLM"/>
    </source>
</evidence>
<dbReference type="Proteomes" id="UP000199406">
    <property type="component" value="Unassembled WGS sequence"/>
</dbReference>
<evidence type="ECO:0000256" key="1">
    <source>
        <dbReference type="SAM" id="MobiDB-lite"/>
    </source>
</evidence>
<sequence length="223" mass="23030">MSRGRRSRASRVAVLLALLPVLTAAGGCAGAHSPAAAPEAKPSGPATPEELEPLVVEEVPSGLPRVPDEAIQPPAGAKRVEDVAGYSDDPARERAVLEDYGYRHGWERFWGAGTGEGPQTGVFVDQFEAAGGADSYAEDLASNDAEHYGGLLSEGSPDLPDGCRRLVVEEPDPEDGLWGPAAFAWCTSGPFSVAVSAVAGSLDAATEEVGAVARDQLDRLPAG</sequence>
<evidence type="ECO:0000313" key="3">
    <source>
        <dbReference type="EMBL" id="SDF36826.1"/>
    </source>
</evidence>
<dbReference type="STRING" id="1550231.SAMN05660662_1883"/>
<feature type="compositionally biased region" description="Low complexity" evidence="1">
    <location>
        <begin position="28"/>
        <end position="60"/>
    </location>
</feature>
<accession>A0A1G7KI79</accession>
<feature type="chain" id="PRO_5039056616" description="DUF3558 domain-containing protein" evidence="2">
    <location>
        <begin position="25"/>
        <end position="223"/>
    </location>
</feature>
<dbReference type="OrthoDB" id="5195009at2"/>
<feature type="region of interest" description="Disordered" evidence="1">
    <location>
        <begin position="28"/>
        <end position="86"/>
    </location>
</feature>
<dbReference type="PROSITE" id="PS51257">
    <property type="entry name" value="PROKAR_LIPOPROTEIN"/>
    <property type="match status" value="1"/>
</dbReference>
<reference evidence="4" key="1">
    <citation type="submission" date="2016-10" db="EMBL/GenBank/DDBJ databases">
        <authorList>
            <person name="Varghese N."/>
            <person name="Submissions S."/>
        </authorList>
    </citation>
    <scope>NUCLEOTIDE SEQUENCE [LARGE SCALE GENOMIC DNA]</scope>
    <source>
        <strain evidence="4">DSM 44268</strain>
    </source>
</reference>
<evidence type="ECO:0000256" key="2">
    <source>
        <dbReference type="SAM" id="SignalP"/>
    </source>
</evidence>
<gene>
    <name evidence="3" type="ORF">SAMN05660662_1883</name>
</gene>
<organism evidence="3 4">
    <name type="scientific">Blastococcus aurantiacus</name>
    <dbReference type="NCBI Taxonomy" id="1550231"/>
    <lineage>
        <taxon>Bacteria</taxon>
        <taxon>Bacillati</taxon>
        <taxon>Actinomycetota</taxon>
        <taxon>Actinomycetes</taxon>
        <taxon>Geodermatophilales</taxon>
        <taxon>Geodermatophilaceae</taxon>
        <taxon>Blastococcus</taxon>
    </lineage>
</organism>
<keyword evidence="4" id="KW-1185">Reference proteome</keyword>
<name>A0A1G7KI79_9ACTN</name>
<dbReference type="AlphaFoldDB" id="A0A1G7KI79"/>
<proteinExistence type="predicted"/>
<feature type="signal peptide" evidence="2">
    <location>
        <begin position="1"/>
        <end position="24"/>
    </location>
</feature>
<dbReference type="RefSeq" id="WP_091765109.1">
    <property type="nucleotide sequence ID" value="NZ_FNBT01000003.1"/>
</dbReference>